<protein>
    <recommendedName>
        <fullName evidence="4">Glycosyltransferase RgtA/B/C/D-like domain-containing protein</fullName>
    </recommendedName>
</protein>
<keyword evidence="1" id="KW-0812">Transmembrane</keyword>
<feature type="transmembrane region" description="Helical" evidence="1">
    <location>
        <begin position="182"/>
        <end position="212"/>
    </location>
</feature>
<evidence type="ECO:0000256" key="1">
    <source>
        <dbReference type="SAM" id="Phobius"/>
    </source>
</evidence>
<evidence type="ECO:0000313" key="3">
    <source>
        <dbReference type="Proteomes" id="UP001361239"/>
    </source>
</evidence>
<feature type="transmembrane region" description="Helical" evidence="1">
    <location>
        <begin position="151"/>
        <end position="170"/>
    </location>
</feature>
<comment type="caution">
    <text evidence="2">The sequence shown here is derived from an EMBL/GenBank/DDBJ whole genome shotgun (WGS) entry which is preliminary data.</text>
</comment>
<feature type="transmembrane region" description="Helical" evidence="1">
    <location>
        <begin position="349"/>
        <end position="369"/>
    </location>
</feature>
<dbReference type="Proteomes" id="UP001361239">
    <property type="component" value="Unassembled WGS sequence"/>
</dbReference>
<dbReference type="RefSeq" id="WP_339588503.1">
    <property type="nucleotide sequence ID" value="NZ_JBBHJZ010000004.1"/>
</dbReference>
<feature type="transmembrane region" description="Helical" evidence="1">
    <location>
        <begin position="123"/>
        <end position="144"/>
    </location>
</feature>
<gene>
    <name evidence="2" type="ORF">WG901_18050</name>
</gene>
<name>A0ABU8RZS8_9SPHN</name>
<organism evidence="2 3">
    <name type="scientific">Novosphingobium anseongense</name>
    <dbReference type="NCBI Taxonomy" id="3133436"/>
    <lineage>
        <taxon>Bacteria</taxon>
        <taxon>Pseudomonadati</taxon>
        <taxon>Pseudomonadota</taxon>
        <taxon>Alphaproteobacteria</taxon>
        <taxon>Sphingomonadales</taxon>
        <taxon>Sphingomonadaceae</taxon>
        <taxon>Novosphingobium</taxon>
    </lineage>
</organism>
<keyword evidence="3" id="KW-1185">Reference proteome</keyword>
<evidence type="ECO:0008006" key="4">
    <source>
        <dbReference type="Google" id="ProtNLM"/>
    </source>
</evidence>
<evidence type="ECO:0000313" key="2">
    <source>
        <dbReference type="EMBL" id="MEJ5978560.1"/>
    </source>
</evidence>
<feature type="transmembrane region" description="Helical" evidence="1">
    <location>
        <begin position="91"/>
        <end position="111"/>
    </location>
</feature>
<feature type="transmembrane region" description="Helical" evidence="1">
    <location>
        <begin position="405"/>
        <end position="427"/>
    </location>
</feature>
<proteinExistence type="predicted"/>
<feature type="transmembrane region" description="Helical" evidence="1">
    <location>
        <begin position="315"/>
        <end position="337"/>
    </location>
</feature>
<accession>A0ABU8RZS8</accession>
<reference evidence="2 3" key="1">
    <citation type="submission" date="2024-03" db="EMBL/GenBank/DDBJ databases">
        <authorList>
            <person name="Jo J.-H."/>
        </authorList>
    </citation>
    <scope>NUCLEOTIDE SEQUENCE [LARGE SCALE GENOMIC DNA]</scope>
    <source>
        <strain evidence="2 3">PS1R-30</strain>
    </source>
</reference>
<dbReference type="EMBL" id="JBBHJZ010000004">
    <property type="protein sequence ID" value="MEJ5978560.1"/>
    <property type="molecule type" value="Genomic_DNA"/>
</dbReference>
<feature type="transmembrane region" description="Helical" evidence="1">
    <location>
        <begin position="219"/>
        <end position="241"/>
    </location>
</feature>
<feature type="transmembrane region" description="Helical" evidence="1">
    <location>
        <begin position="18"/>
        <end position="37"/>
    </location>
</feature>
<keyword evidence="1" id="KW-0472">Membrane</keyword>
<keyword evidence="1" id="KW-1133">Transmembrane helix</keyword>
<sequence length="551" mass="59829">MEGEVRAGLKGFQWLQRMVIGLFVVALLAAIVLPIYTDEIGWRLQERAAYDGVDKLFTELCGPNTLASPPFWMMPARYYSAVFNSLFDSPIYVRLSGILYALVWTAMVLALVRRAGRDGPERIALTTIAIGFLSIGTMPLLLVMSRPEQPIMLAWTAALLLVLGRTGSGAETTTASAWRRSLAILVLSLLAMSYHVKGVATAPLFLVCLLLVAKGRQAVVPRLVSGVMLVAGAIWSGHYWVDRFLCPDDAAAREAFEKSAGAAIVAADSSAQILPLLTKALGNLSLFLYPGTVAPRASPMADWLPAEQITRADSFTFFLVVVALWSIAMIVTVWCLLRAMRRAWRERRLDDRFLLAGALLAMFLGWSAIGFTGVYEATFTVPMLTLGVVLALSTHDGGPNFARGLTWAAAGIGLAGLVSMALLTAIYGAPLTASTRTPGYVPGQHFSITPFGFDAIRRDTLAVARQCGIVDPVAKQRLLLDDLTYFPLMHSRLPEHRGALLPPYVAAHDPVEYLRSIRSDGIVSWCAALPPAMQARAKRQGKMCCLAPSDF</sequence>